<keyword evidence="9" id="KW-0732">Signal</keyword>
<dbReference type="Pfam" id="PF02321">
    <property type="entry name" value="OEP"/>
    <property type="match status" value="2"/>
</dbReference>
<feature type="chain" id="PRO_5031337765" evidence="9">
    <location>
        <begin position="25"/>
        <end position="462"/>
    </location>
</feature>
<keyword evidence="11" id="KW-1185">Reference proteome</keyword>
<dbReference type="Proteomes" id="UP000464262">
    <property type="component" value="Chromosome 2"/>
</dbReference>
<dbReference type="EMBL" id="CP047476">
    <property type="protein sequence ID" value="QIA65173.1"/>
    <property type="molecule type" value="Genomic_DNA"/>
</dbReference>
<dbReference type="GO" id="GO:0015562">
    <property type="term" value="F:efflux transmembrane transporter activity"/>
    <property type="evidence" value="ECO:0007669"/>
    <property type="project" value="InterPro"/>
</dbReference>
<accession>A0A7Z2T684</accession>
<dbReference type="GO" id="GO:1990281">
    <property type="term" value="C:efflux pump complex"/>
    <property type="evidence" value="ECO:0007669"/>
    <property type="project" value="TreeGrafter"/>
</dbReference>
<evidence type="ECO:0000256" key="7">
    <source>
        <dbReference type="ARBA" id="ARBA00023237"/>
    </source>
</evidence>
<evidence type="ECO:0000256" key="1">
    <source>
        <dbReference type="ARBA" id="ARBA00004442"/>
    </source>
</evidence>
<protein>
    <submittedName>
        <fullName evidence="10">TolC family protein</fullName>
    </submittedName>
</protein>
<keyword evidence="7" id="KW-0998">Cell outer membrane</keyword>
<dbReference type="Gene3D" id="1.20.1600.10">
    <property type="entry name" value="Outer membrane efflux proteins (OEP)"/>
    <property type="match status" value="1"/>
</dbReference>
<dbReference type="KEGG" id="vas:GT360_16590"/>
<keyword evidence="3" id="KW-0813">Transport</keyword>
<name>A0A7Z2T684_9VIBR</name>
<evidence type="ECO:0000313" key="10">
    <source>
        <dbReference type="EMBL" id="QIA65173.1"/>
    </source>
</evidence>
<gene>
    <name evidence="10" type="ORF">GT360_16590</name>
</gene>
<evidence type="ECO:0000256" key="8">
    <source>
        <dbReference type="SAM" id="Coils"/>
    </source>
</evidence>
<dbReference type="RefSeq" id="WP_164650073.1">
    <property type="nucleotide sequence ID" value="NZ_CP047476.1"/>
</dbReference>
<evidence type="ECO:0000313" key="11">
    <source>
        <dbReference type="Proteomes" id="UP000464262"/>
    </source>
</evidence>
<feature type="signal peptide" evidence="9">
    <location>
        <begin position="1"/>
        <end position="24"/>
    </location>
</feature>
<evidence type="ECO:0000256" key="2">
    <source>
        <dbReference type="ARBA" id="ARBA00007613"/>
    </source>
</evidence>
<proteinExistence type="inferred from homology"/>
<dbReference type="InterPro" id="IPR051906">
    <property type="entry name" value="TolC-like"/>
</dbReference>
<evidence type="ECO:0000256" key="4">
    <source>
        <dbReference type="ARBA" id="ARBA00022452"/>
    </source>
</evidence>
<evidence type="ECO:0000256" key="6">
    <source>
        <dbReference type="ARBA" id="ARBA00023136"/>
    </source>
</evidence>
<sequence>MLPYRSLTNISWATLMLLISPSHANTLLESVELGIQNNLTLRASAKGLEESELNIGVSRSKFLPSLTATANTNWSENNAIRSGEVDDSTHSQTSGLGLSLSQSLFNLGDIYKYQTAKLNFTAEELSHEDQIQNIIVQIATNYFEYLKNNAQIKATEVELRSSESRERQMRRNVELGNTAGSELYEVTAQKEEVSNRLRSLRKDRDALTNDLSLLVQYPIVPSQDLFSRAELDGFDKLQVQTLISDALKFNSDVLIARNTLEVTRQGLKESAANFVPTLQLTGGYNYDYTHGFEDPSDVAATGKSDSANVGLNLSIPIASGGSDYYEYQKSAKSIERQEILYQETLFTTRNDVNNTLMDINDLSQSVESYERIIRANYASYRGIQRAQQLGTRTITDLLAAESKLFNAVRDYQNTRYDYVINLINLEKSTGMLSLDSVQKLTNLMVEMNPETDEELIPMHLLE</sequence>
<keyword evidence="5" id="KW-0812">Transmembrane</keyword>
<comment type="similarity">
    <text evidence="2">Belongs to the outer membrane factor (OMF) (TC 1.B.17) family.</text>
</comment>
<organism evidence="10 11">
    <name type="scientific">Vibrio astriarenae</name>
    <dbReference type="NCBI Taxonomy" id="1481923"/>
    <lineage>
        <taxon>Bacteria</taxon>
        <taxon>Pseudomonadati</taxon>
        <taxon>Pseudomonadota</taxon>
        <taxon>Gammaproteobacteria</taxon>
        <taxon>Vibrionales</taxon>
        <taxon>Vibrionaceae</taxon>
        <taxon>Vibrio</taxon>
    </lineage>
</organism>
<reference evidence="10 11" key="1">
    <citation type="submission" date="2020-01" db="EMBL/GenBank/DDBJ databases">
        <title>Whole genome and functional gene identification of agarase of Vibrio HN897.</title>
        <authorList>
            <person name="Liu Y."/>
            <person name="Zhao Z."/>
        </authorList>
    </citation>
    <scope>NUCLEOTIDE SEQUENCE [LARGE SCALE GENOMIC DNA]</scope>
    <source>
        <strain evidence="10 11">HN897</strain>
    </source>
</reference>
<dbReference type="PANTHER" id="PTHR30026">
    <property type="entry name" value="OUTER MEMBRANE PROTEIN TOLC"/>
    <property type="match status" value="1"/>
</dbReference>
<evidence type="ECO:0000256" key="3">
    <source>
        <dbReference type="ARBA" id="ARBA00022448"/>
    </source>
</evidence>
<keyword evidence="4" id="KW-1134">Transmembrane beta strand</keyword>
<dbReference type="PANTHER" id="PTHR30026:SF20">
    <property type="entry name" value="OUTER MEMBRANE PROTEIN TOLC"/>
    <property type="match status" value="1"/>
</dbReference>
<evidence type="ECO:0000256" key="5">
    <source>
        <dbReference type="ARBA" id="ARBA00022692"/>
    </source>
</evidence>
<dbReference type="AlphaFoldDB" id="A0A7Z2T684"/>
<dbReference type="GO" id="GO:0009279">
    <property type="term" value="C:cell outer membrane"/>
    <property type="evidence" value="ECO:0007669"/>
    <property type="project" value="UniProtKB-SubCell"/>
</dbReference>
<keyword evidence="8" id="KW-0175">Coiled coil</keyword>
<feature type="coiled-coil region" evidence="8">
    <location>
        <begin position="152"/>
        <end position="210"/>
    </location>
</feature>
<comment type="subcellular location">
    <subcellularLocation>
        <location evidence="1">Cell outer membrane</location>
    </subcellularLocation>
</comment>
<dbReference type="GO" id="GO:0015288">
    <property type="term" value="F:porin activity"/>
    <property type="evidence" value="ECO:0007669"/>
    <property type="project" value="TreeGrafter"/>
</dbReference>
<keyword evidence="6" id="KW-0472">Membrane</keyword>
<dbReference type="InterPro" id="IPR003423">
    <property type="entry name" value="OMP_efflux"/>
</dbReference>
<evidence type="ECO:0000256" key="9">
    <source>
        <dbReference type="SAM" id="SignalP"/>
    </source>
</evidence>
<dbReference type="SUPFAM" id="SSF56954">
    <property type="entry name" value="Outer membrane efflux proteins (OEP)"/>
    <property type="match status" value="1"/>
</dbReference>